<comment type="caution">
    <text evidence="8">The sequence shown here is derived from an EMBL/GenBank/DDBJ whole genome shotgun (WGS) entry which is preliminary data.</text>
</comment>
<dbReference type="InterPro" id="IPR045062">
    <property type="entry name" value="Cyt_c_biogenesis_CcsA/CcmC"/>
</dbReference>
<feature type="transmembrane region" description="Helical" evidence="6">
    <location>
        <begin position="59"/>
        <end position="80"/>
    </location>
</feature>
<feature type="domain" description="Cytochrome c assembly protein" evidence="7">
    <location>
        <begin position="90"/>
        <end position="310"/>
    </location>
</feature>
<dbReference type="AlphaFoldDB" id="A0A2A9HFL9"/>
<feature type="transmembrane region" description="Helical" evidence="6">
    <location>
        <begin position="244"/>
        <end position="265"/>
    </location>
</feature>
<reference evidence="8 9" key="1">
    <citation type="submission" date="2017-09" db="EMBL/GenBank/DDBJ databases">
        <title>Sequencing the genomes of two abundant thermophiles in Great Basin hot springs: Thermocrinis jamiesonii and novel Chloroflexi Thermoflexus hugenholtzii.</title>
        <authorList>
            <person name="Hedlund B."/>
        </authorList>
    </citation>
    <scope>NUCLEOTIDE SEQUENCE [LARGE SCALE GENOMIC DNA]</scope>
    <source>
        <strain evidence="8 9">G233</strain>
    </source>
</reference>
<evidence type="ECO:0000256" key="3">
    <source>
        <dbReference type="ARBA" id="ARBA00022748"/>
    </source>
</evidence>
<protein>
    <submittedName>
        <fullName evidence="8">Cytochrome c-type biogenesis protein CcsB</fullName>
    </submittedName>
</protein>
<feature type="transmembrane region" description="Helical" evidence="6">
    <location>
        <begin position="6"/>
        <end position="26"/>
    </location>
</feature>
<dbReference type="GO" id="GO:0020037">
    <property type="term" value="F:heme binding"/>
    <property type="evidence" value="ECO:0007669"/>
    <property type="project" value="InterPro"/>
</dbReference>
<evidence type="ECO:0000313" key="9">
    <source>
        <dbReference type="Proteomes" id="UP000223071"/>
    </source>
</evidence>
<proteinExistence type="predicted"/>
<evidence type="ECO:0000259" key="7">
    <source>
        <dbReference type="Pfam" id="PF01578"/>
    </source>
</evidence>
<accession>A0A2A9HFL9</accession>
<dbReference type="InterPro" id="IPR002541">
    <property type="entry name" value="Cyt_c_assembly"/>
</dbReference>
<evidence type="ECO:0000256" key="6">
    <source>
        <dbReference type="SAM" id="Phobius"/>
    </source>
</evidence>
<evidence type="ECO:0000313" key="8">
    <source>
        <dbReference type="EMBL" id="PFG73786.1"/>
    </source>
</evidence>
<dbReference type="Pfam" id="PF01578">
    <property type="entry name" value="Cytochrom_C_asm"/>
    <property type="match status" value="1"/>
</dbReference>
<feature type="transmembrane region" description="Helical" evidence="6">
    <location>
        <begin position="120"/>
        <end position="139"/>
    </location>
</feature>
<evidence type="ECO:0000256" key="2">
    <source>
        <dbReference type="ARBA" id="ARBA00022692"/>
    </source>
</evidence>
<feature type="transmembrane region" description="Helical" evidence="6">
    <location>
        <begin position="92"/>
        <end position="111"/>
    </location>
</feature>
<evidence type="ECO:0000256" key="4">
    <source>
        <dbReference type="ARBA" id="ARBA00022989"/>
    </source>
</evidence>
<dbReference type="PANTHER" id="PTHR30071:SF1">
    <property type="entry name" value="CYTOCHROME B_B6 PROTEIN-RELATED"/>
    <property type="match status" value="1"/>
</dbReference>
<dbReference type="EMBL" id="PDJQ01000001">
    <property type="protein sequence ID" value="PFG73786.1"/>
    <property type="molecule type" value="Genomic_DNA"/>
</dbReference>
<keyword evidence="4 6" id="KW-1133">Transmembrane helix</keyword>
<evidence type="ECO:0000256" key="5">
    <source>
        <dbReference type="ARBA" id="ARBA00023136"/>
    </source>
</evidence>
<dbReference type="PANTHER" id="PTHR30071">
    <property type="entry name" value="HEME EXPORTER PROTEIN C"/>
    <property type="match status" value="1"/>
</dbReference>
<keyword evidence="3" id="KW-0201">Cytochrome c-type biogenesis</keyword>
<feature type="transmembrane region" description="Helical" evidence="6">
    <location>
        <begin position="159"/>
        <end position="181"/>
    </location>
</feature>
<dbReference type="RefSeq" id="WP_098503223.1">
    <property type="nucleotide sequence ID" value="NZ_PDJQ01000001.1"/>
</dbReference>
<dbReference type="GO" id="GO:0005886">
    <property type="term" value="C:plasma membrane"/>
    <property type="evidence" value="ECO:0007669"/>
    <property type="project" value="TreeGrafter"/>
</dbReference>
<comment type="subcellular location">
    <subcellularLocation>
        <location evidence="1">Membrane</location>
        <topology evidence="1">Multi-pass membrane protein</topology>
    </subcellularLocation>
</comment>
<keyword evidence="9" id="KW-1185">Reference proteome</keyword>
<feature type="transmembrane region" description="Helical" evidence="6">
    <location>
        <begin position="286"/>
        <end position="306"/>
    </location>
</feature>
<organism evidence="8 9">
    <name type="scientific">Tepidiforma thermophila (strain KCTC 52669 / CGMCC 1.13589 / G233)</name>
    <dbReference type="NCBI Taxonomy" id="2761530"/>
    <lineage>
        <taxon>Bacteria</taxon>
        <taxon>Bacillati</taxon>
        <taxon>Chloroflexota</taxon>
        <taxon>Tepidiformia</taxon>
        <taxon>Tepidiformales</taxon>
        <taxon>Tepidiformaceae</taxon>
        <taxon>Tepidiforma</taxon>
    </lineage>
</organism>
<dbReference type="GO" id="GO:0017004">
    <property type="term" value="P:cytochrome complex assembly"/>
    <property type="evidence" value="ECO:0007669"/>
    <property type="project" value="UniProtKB-KW"/>
</dbReference>
<dbReference type="Proteomes" id="UP000223071">
    <property type="component" value="Unassembled WGS sequence"/>
</dbReference>
<keyword evidence="2 6" id="KW-0812">Transmembrane</keyword>
<sequence length="315" mass="33830">MAELALYLYWTSVVTAPIAAVLYWGYFGSAALAVRRVAAQTSAGTMSVSLPAGGPNAGIGRLATTFTGLTTLFLAGWFAARWAARGYAPLSNLYEFTTAFAFGICAAYLVFERTSRNRRYGALVLPIASAMLGIAAAFPKEIVPLIPALQNGPLLTIHVSVMMLSYAVLTVAFCAAVVYLVQGGEGKRRFAALPSAEAAGDLAHRAVLVGFPLLGLGIALGAWWANSAWGRYWGWDPKETSALVTWLSLVAYFHARAGSGSVAGAPGIRRLVPARLRRGWRPDPMWWLVVMWGLVMFTYFGVNLWISGLHSYAGV</sequence>
<feature type="transmembrane region" description="Helical" evidence="6">
    <location>
        <begin position="202"/>
        <end position="224"/>
    </location>
</feature>
<keyword evidence="5 6" id="KW-0472">Membrane</keyword>
<name>A0A2A9HFL9_TEPT2</name>
<evidence type="ECO:0000256" key="1">
    <source>
        <dbReference type="ARBA" id="ARBA00004141"/>
    </source>
</evidence>
<gene>
    <name evidence="8" type="ORF">A9A59_0990</name>
</gene>